<evidence type="ECO:0000256" key="5">
    <source>
        <dbReference type="ARBA" id="ARBA00022490"/>
    </source>
</evidence>
<dbReference type="SUPFAM" id="SSF53067">
    <property type="entry name" value="Actin-like ATPase domain"/>
    <property type="match status" value="2"/>
</dbReference>
<dbReference type="Proteomes" id="UP000606786">
    <property type="component" value="Unassembled WGS sequence"/>
</dbReference>
<dbReference type="CDD" id="cd07793">
    <property type="entry name" value="ASKHA_NBD_FGGY_GK5-like"/>
    <property type="match status" value="1"/>
</dbReference>
<dbReference type="PIRSF" id="PIRSF000538">
    <property type="entry name" value="GlpK"/>
    <property type="match status" value="1"/>
</dbReference>
<evidence type="ECO:0000313" key="18">
    <source>
        <dbReference type="Proteomes" id="UP000606786"/>
    </source>
</evidence>
<dbReference type="InterPro" id="IPR018485">
    <property type="entry name" value="FGGY_C"/>
</dbReference>
<keyword evidence="18" id="KW-1185">Reference proteome</keyword>
<dbReference type="Pfam" id="PF00370">
    <property type="entry name" value="FGGY_N"/>
    <property type="match status" value="1"/>
</dbReference>
<dbReference type="InterPro" id="IPR043129">
    <property type="entry name" value="ATPase_NBD"/>
</dbReference>
<accession>A0A811V1N1</accession>
<dbReference type="UniPathway" id="UPA00618">
    <property type="reaction ID" value="UER00672"/>
</dbReference>
<keyword evidence="10" id="KW-0067">ATP-binding</keyword>
<evidence type="ECO:0000259" key="15">
    <source>
        <dbReference type="Pfam" id="PF00370"/>
    </source>
</evidence>
<comment type="similarity">
    <text evidence="3 14">Belongs to the FGGY kinase family.</text>
</comment>
<evidence type="ECO:0000256" key="10">
    <source>
        <dbReference type="ARBA" id="ARBA00022840"/>
    </source>
</evidence>
<keyword evidence="9" id="KW-0319">Glycerol metabolism</keyword>
<evidence type="ECO:0000256" key="6">
    <source>
        <dbReference type="ARBA" id="ARBA00022679"/>
    </source>
</evidence>
<protein>
    <recommendedName>
        <fullName evidence="13">Glycerol kinase 5</fullName>
        <ecNumber evidence="4">2.7.1.30</ecNumber>
    </recommendedName>
    <alternativeName>
        <fullName evidence="11">ATP:glycerol 3-phosphotransferase 5</fullName>
    </alternativeName>
</protein>
<dbReference type="PROSITE" id="PS00445">
    <property type="entry name" value="FGGY_KINASES_2"/>
    <property type="match status" value="1"/>
</dbReference>
<keyword evidence="8 14" id="KW-0418">Kinase</keyword>
<dbReference type="Gene3D" id="3.30.420.40">
    <property type="match status" value="2"/>
</dbReference>
<evidence type="ECO:0000256" key="13">
    <source>
        <dbReference type="ARBA" id="ARBA00047192"/>
    </source>
</evidence>
<dbReference type="GO" id="GO:0005739">
    <property type="term" value="C:mitochondrion"/>
    <property type="evidence" value="ECO:0007669"/>
    <property type="project" value="TreeGrafter"/>
</dbReference>
<comment type="caution">
    <text evidence="17">The sequence shown here is derived from an EMBL/GenBank/DDBJ whole genome shotgun (WGS) entry which is preliminary data.</text>
</comment>
<evidence type="ECO:0000256" key="8">
    <source>
        <dbReference type="ARBA" id="ARBA00022777"/>
    </source>
</evidence>
<feature type="domain" description="Carbohydrate kinase FGGY C-terminal" evidence="16">
    <location>
        <begin position="287"/>
        <end position="478"/>
    </location>
</feature>
<dbReference type="Pfam" id="PF02782">
    <property type="entry name" value="FGGY_C"/>
    <property type="match status" value="1"/>
</dbReference>
<dbReference type="InterPro" id="IPR018484">
    <property type="entry name" value="FGGY_N"/>
</dbReference>
<reference evidence="17" key="1">
    <citation type="submission" date="2020-11" db="EMBL/GenBank/DDBJ databases">
        <authorList>
            <person name="Whitehead M."/>
        </authorList>
    </citation>
    <scope>NUCLEOTIDE SEQUENCE</scope>
    <source>
        <strain evidence="17">EGII</strain>
    </source>
</reference>
<feature type="domain" description="Carbohydrate kinase FGGY N-terminal" evidence="15">
    <location>
        <begin position="5"/>
        <end position="276"/>
    </location>
</feature>
<evidence type="ECO:0000256" key="1">
    <source>
        <dbReference type="ARBA" id="ARBA00004496"/>
    </source>
</evidence>
<evidence type="ECO:0000256" key="3">
    <source>
        <dbReference type="ARBA" id="ARBA00009156"/>
    </source>
</evidence>
<keyword evidence="7" id="KW-0547">Nucleotide-binding</keyword>
<gene>
    <name evidence="17" type="ORF">CCAP1982_LOCUS13230</name>
</gene>
<evidence type="ECO:0000256" key="2">
    <source>
        <dbReference type="ARBA" id="ARBA00005190"/>
    </source>
</evidence>
<dbReference type="GO" id="GO:0046167">
    <property type="term" value="P:glycerol-3-phosphate biosynthetic process"/>
    <property type="evidence" value="ECO:0007669"/>
    <property type="project" value="TreeGrafter"/>
</dbReference>
<organism evidence="17 18">
    <name type="scientific">Ceratitis capitata</name>
    <name type="common">Mediterranean fruit fly</name>
    <name type="synonym">Tephritis capitata</name>
    <dbReference type="NCBI Taxonomy" id="7213"/>
    <lineage>
        <taxon>Eukaryota</taxon>
        <taxon>Metazoa</taxon>
        <taxon>Ecdysozoa</taxon>
        <taxon>Arthropoda</taxon>
        <taxon>Hexapoda</taxon>
        <taxon>Insecta</taxon>
        <taxon>Pterygota</taxon>
        <taxon>Neoptera</taxon>
        <taxon>Endopterygota</taxon>
        <taxon>Diptera</taxon>
        <taxon>Brachycera</taxon>
        <taxon>Muscomorpha</taxon>
        <taxon>Tephritoidea</taxon>
        <taxon>Tephritidae</taxon>
        <taxon>Ceratitis</taxon>
        <taxon>Ceratitis</taxon>
    </lineage>
</organism>
<dbReference type="OrthoDB" id="6278781at2759"/>
<dbReference type="FunFam" id="3.30.420.40:FF:000104">
    <property type="entry name" value="putative glycerol kinase 5"/>
    <property type="match status" value="1"/>
</dbReference>
<comment type="pathway">
    <text evidence="2">Polyol metabolism; glycerol degradation via glycerol kinase pathway; sn-glycerol 3-phosphate from glycerol: step 1/1.</text>
</comment>
<dbReference type="PANTHER" id="PTHR10196:SF68">
    <property type="entry name" value="GLYCEROL KINASE 5-RELATED"/>
    <property type="match status" value="1"/>
</dbReference>
<evidence type="ECO:0000256" key="11">
    <source>
        <dbReference type="ARBA" id="ARBA00033026"/>
    </source>
</evidence>
<dbReference type="EMBL" id="CAJHJT010000034">
    <property type="protein sequence ID" value="CAD7004844.1"/>
    <property type="molecule type" value="Genomic_DNA"/>
</dbReference>
<dbReference type="InterPro" id="IPR037444">
    <property type="entry name" value="GK5"/>
</dbReference>
<dbReference type="InterPro" id="IPR000577">
    <property type="entry name" value="Carb_kinase_FGGY"/>
</dbReference>
<dbReference type="PANTHER" id="PTHR10196">
    <property type="entry name" value="SUGAR KINASE"/>
    <property type="match status" value="1"/>
</dbReference>
<name>A0A811V1N1_CERCA</name>
<evidence type="ECO:0000256" key="7">
    <source>
        <dbReference type="ARBA" id="ARBA00022741"/>
    </source>
</evidence>
<keyword evidence="5" id="KW-0963">Cytoplasm</keyword>
<comment type="function">
    <text evidence="12">Skin-specific kinase that plays a key role in glycerol metabolism, catalyzing its phosphorylation to produce sn-glycerol 3-phosphate. Involved in skin-specific regulation of sterol regulatory element-binding protein (SREBP) processing and lipid biosynthesis.</text>
</comment>
<evidence type="ECO:0000256" key="14">
    <source>
        <dbReference type="RuleBase" id="RU003733"/>
    </source>
</evidence>
<evidence type="ECO:0000256" key="9">
    <source>
        <dbReference type="ARBA" id="ARBA00022798"/>
    </source>
</evidence>
<dbReference type="EC" id="2.7.1.30" evidence="4"/>
<dbReference type="GO" id="GO:0019563">
    <property type="term" value="P:glycerol catabolic process"/>
    <property type="evidence" value="ECO:0007669"/>
    <property type="project" value="UniProtKB-UniPathway"/>
</dbReference>
<proteinExistence type="inferred from homology"/>
<dbReference type="InterPro" id="IPR018483">
    <property type="entry name" value="Carb_kinase_FGGY_CS"/>
</dbReference>
<evidence type="ECO:0000256" key="12">
    <source>
        <dbReference type="ARBA" id="ARBA00045165"/>
    </source>
</evidence>
<sequence length="547" mass="61637">MVFVATLDVGTTTVRCFIFNAKCEVLGSSTERVDLLNPQPGYFEIEPESLWRKIVKVINAAVVEARLKPTDITSFGLSTQRCTFLTWNHEAQEYYHNFITWKDLRANELVDQWNAGMAIKSLNIVSYGLYLLTRSNRFLAASVLKMMNGQITLRLLHSLENNPRLREALKRKKARVELLDSWILYKLRSGNGIDKNIDHISDITSATATGLFDPFTLSWSPLGKVLFGIEPWLLPKVVDNGYRYFGHIHPNALGPEWQNTFISIEAVVSDQTAALWGSQCFERGDVKITMGTGAFLNLNTGNDCHASLMGMYPLVAWQFRDIQERAQTVYCVEGASHDMGTVIEWAQQCGFFTSPMETSAIAESVSDTNGVYFIPSFSGLGPPINDHRAASGFIGITPSTTREHLVRAILESIVFRIVQLCETVEKESKYTLRLLRVDGGVSHNDFVCQLLADATGSCVERATSIESSILGATYMVGYNCGLWNSFDKLRRLRQIERTFMPRPEYYSSIRKHIVIWLKAIERFKNCLLRSRWNQSGIEVEASESIGS</sequence>
<dbReference type="FunFam" id="3.30.420.40:FF:000102">
    <property type="entry name" value="Putative glycerol kinase 5"/>
    <property type="match status" value="1"/>
</dbReference>
<evidence type="ECO:0000313" key="17">
    <source>
        <dbReference type="EMBL" id="CAD7004844.1"/>
    </source>
</evidence>
<dbReference type="AlphaFoldDB" id="A0A811V1N1"/>
<dbReference type="GO" id="GO:0004370">
    <property type="term" value="F:glycerol kinase activity"/>
    <property type="evidence" value="ECO:0007669"/>
    <property type="project" value="UniProtKB-EC"/>
</dbReference>
<evidence type="ECO:0000259" key="16">
    <source>
        <dbReference type="Pfam" id="PF02782"/>
    </source>
</evidence>
<comment type="subcellular location">
    <subcellularLocation>
        <location evidence="1">Cytoplasm</location>
    </subcellularLocation>
</comment>
<keyword evidence="6 14" id="KW-0808">Transferase</keyword>
<dbReference type="GO" id="GO:0006641">
    <property type="term" value="P:triglyceride metabolic process"/>
    <property type="evidence" value="ECO:0007669"/>
    <property type="project" value="TreeGrafter"/>
</dbReference>
<evidence type="ECO:0000256" key="4">
    <source>
        <dbReference type="ARBA" id="ARBA00012099"/>
    </source>
</evidence>
<dbReference type="GO" id="GO:0005524">
    <property type="term" value="F:ATP binding"/>
    <property type="evidence" value="ECO:0007669"/>
    <property type="project" value="UniProtKB-KW"/>
</dbReference>